<keyword evidence="1" id="KW-1133">Transmembrane helix</keyword>
<evidence type="ECO:0000256" key="1">
    <source>
        <dbReference type="SAM" id="Phobius"/>
    </source>
</evidence>
<comment type="caution">
    <text evidence="2">The sequence shown here is derived from an EMBL/GenBank/DDBJ whole genome shotgun (WGS) entry which is preliminary data.</text>
</comment>
<evidence type="ECO:0000313" key="3">
    <source>
        <dbReference type="Proteomes" id="UP001501495"/>
    </source>
</evidence>
<evidence type="ECO:0000313" key="2">
    <source>
        <dbReference type="EMBL" id="GAA4116610.1"/>
    </source>
</evidence>
<dbReference type="EMBL" id="BAAAZH010000012">
    <property type="protein sequence ID" value="GAA4116610.1"/>
    <property type="molecule type" value="Genomic_DNA"/>
</dbReference>
<protein>
    <submittedName>
        <fullName evidence="2">Uncharacterized protein</fullName>
    </submittedName>
</protein>
<sequence>MLLKVLPILLSAGSLAVAITALVLTYRRSGQALEHSRKAAASALWSGVQTAVQRFIGFDPSVEPLGDRLANFRIATIALVDELDGWKGLDTWLDAERNLGALLGRQVMEAAQDGDSVDQRLANLDPYQQWAQALGSNLRRFRAVGFDADAAAKLQAAAERNIENLYAKHGWEKPQVVQRIRPLA</sequence>
<keyword evidence="1" id="KW-0472">Membrane</keyword>
<reference evidence="3" key="1">
    <citation type="journal article" date="2019" name="Int. J. Syst. Evol. Microbiol.">
        <title>The Global Catalogue of Microorganisms (GCM) 10K type strain sequencing project: providing services to taxonomists for standard genome sequencing and annotation.</title>
        <authorList>
            <consortium name="The Broad Institute Genomics Platform"/>
            <consortium name="The Broad Institute Genome Sequencing Center for Infectious Disease"/>
            <person name="Wu L."/>
            <person name="Ma J."/>
        </authorList>
    </citation>
    <scope>NUCLEOTIDE SEQUENCE [LARGE SCALE GENOMIC DNA]</scope>
    <source>
        <strain evidence="3">JCM 16703</strain>
    </source>
</reference>
<dbReference type="RefSeq" id="WP_344732827.1">
    <property type="nucleotide sequence ID" value="NZ_BAAAZH010000012.1"/>
</dbReference>
<proteinExistence type="predicted"/>
<name>A0ABP7XHR0_9ACTN</name>
<dbReference type="Proteomes" id="UP001501495">
    <property type="component" value="Unassembled WGS sequence"/>
</dbReference>
<gene>
    <name evidence="2" type="ORF">GCM10022215_16400</name>
</gene>
<organism evidence="2 3">
    <name type="scientific">Nocardioides fonticola</name>
    <dbReference type="NCBI Taxonomy" id="450363"/>
    <lineage>
        <taxon>Bacteria</taxon>
        <taxon>Bacillati</taxon>
        <taxon>Actinomycetota</taxon>
        <taxon>Actinomycetes</taxon>
        <taxon>Propionibacteriales</taxon>
        <taxon>Nocardioidaceae</taxon>
        <taxon>Nocardioides</taxon>
    </lineage>
</organism>
<keyword evidence="3" id="KW-1185">Reference proteome</keyword>
<keyword evidence="1" id="KW-0812">Transmembrane</keyword>
<feature type="transmembrane region" description="Helical" evidence="1">
    <location>
        <begin position="6"/>
        <end position="26"/>
    </location>
</feature>
<accession>A0ABP7XHR0</accession>